<dbReference type="RefSeq" id="WP_111269117.1">
    <property type="nucleotide sequence ID" value="NZ_QKWW01000014.1"/>
</dbReference>
<proteinExistence type="predicted"/>
<reference evidence="2 3" key="1">
    <citation type="submission" date="2018-06" db="EMBL/GenBank/DDBJ databases">
        <title>Isolation of heavy metals resistant Paenibacillus silvae NC2 from Gold-Copper mine in ZiJin, China.</title>
        <authorList>
            <person name="Xu J."/>
            <person name="Mazhar H.S."/>
            <person name="Rensing C."/>
        </authorList>
    </citation>
    <scope>NUCLEOTIDE SEQUENCE [LARGE SCALE GENOMIC DNA]</scope>
    <source>
        <strain evidence="2 3">NC2</strain>
    </source>
</reference>
<evidence type="ECO:0000313" key="2">
    <source>
        <dbReference type="EMBL" id="PZT56955.1"/>
    </source>
</evidence>
<dbReference type="Gene3D" id="3.90.550.10">
    <property type="entry name" value="Spore Coat Polysaccharide Biosynthesis Protein SpsA, Chain A"/>
    <property type="match status" value="1"/>
</dbReference>
<comment type="caution">
    <text evidence="2">The sequence shown here is derived from an EMBL/GenBank/DDBJ whole genome shotgun (WGS) entry which is preliminary data.</text>
</comment>
<dbReference type="InterPro" id="IPR001173">
    <property type="entry name" value="Glyco_trans_2-like"/>
</dbReference>
<dbReference type="EMBL" id="QKWW01000014">
    <property type="protein sequence ID" value="PZT56955.1"/>
    <property type="molecule type" value="Genomic_DNA"/>
</dbReference>
<dbReference type="SUPFAM" id="SSF81901">
    <property type="entry name" value="HCP-like"/>
    <property type="match status" value="1"/>
</dbReference>
<dbReference type="SUPFAM" id="SSF53448">
    <property type="entry name" value="Nucleotide-diphospho-sugar transferases"/>
    <property type="match status" value="1"/>
</dbReference>
<accession>A0A2W6NMH4</accession>
<dbReference type="PANTHER" id="PTHR43630">
    <property type="entry name" value="POLY-BETA-1,6-N-ACETYL-D-GLUCOSAMINE SYNTHASE"/>
    <property type="match status" value="1"/>
</dbReference>
<organism evidence="2 3">
    <name type="scientific">Paenibacillus silvae</name>
    <dbReference type="NCBI Taxonomy" id="1325358"/>
    <lineage>
        <taxon>Bacteria</taxon>
        <taxon>Bacillati</taxon>
        <taxon>Bacillota</taxon>
        <taxon>Bacilli</taxon>
        <taxon>Bacillales</taxon>
        <taxon>Paenibacillaceae</taxon>
        <taxon>Paenibacillus</taxon>
    </lineage>
</organism>
<dbReference type="CDD" id="cd02511">
    <property type="entry name" value="Beta4Glucosyltransferase"/>
    <property type="match status" value="1"/>
</dbReference>
<gene>
    <name evidence="2" type="ORF">DN757_04770</name>
</gene>
<dbReference type="AlphaFoldDB" id="A0A2W6NMH4"/>
<protein>
    <submittedName>
        <fullName evidence="2">Glycosyltransferase family 2 protein</fullName>
    </submittedName>
</protein>
<dbReference type="InterPro" id="IPR029044">
    <property type="entry name" value="Nucleotide-diphossugar_trans"/>
</dbReference>
<dbReference type="PANTHER" id="PTHR43630:SF2">
    <property type="entry name" value="GLYCOSYLTRANSFERASE"/>
    <property type="match status" value="1"/>
</dbReference>
<evidence type="ECO:0000259" key="1">
    <source>
        <dbReference type="Pfam" id="PF00535"/>
    </source>
</evidence>
<dbReference type="Pfam" id="PF00535">
    <property type="entry name" value="Glycos_transf_2"/>
    <property type="match status" value="1"/>
</dbReference>
<name>A0A2W6NMH4_9BACL</name>
<dbReference type="GO" id="GO:0016740">
    <property type="term" value="F:transferase activity"/>
    <property type="evidence" value="ECO:0007669"/>
    <property type="project" value="UniProtKB-KW"/>
</dbReference>
<sequence>MNNSISLTMIVQNEEYHLRRCLESVVSYVDEIIVVDTGSTDSTKQIAREFQAKVFDYEWDNDFSAARNYALEQASCDWCLVLDADEYISNNPSEAFQELMLSPFLAVGKVKVVNKYQGQTGVEYEQSFITRFFPSSCRYSGAIHEQINTIYPRVKLNVEIKHDGYYQQTKGDRNIPLLLDMINEYPNDPYFYYQIAKEYRGLEQYEKTFNYLHQGYNMITRHEAYAPSLIVNYIYSMMHSGNLEYGVDVINNEQEFLCEYPDFFFVSALYLLELILSEPSKYEHLLGLIEMNYMKALEIGENDQEGSIQGTGSYAAHHNLGVYYEVIGNTTLAKEQYTKAASFDYEPSVNRLAKI</sequence>
<feature type="domain" description="Glycosyltransferase 2-like" evidence="1">
    <location>
        <begin position="7"/>
        <end position="120"/>
    </location>
</feature>
<dbReference type="InterPro" id="IPR011990">
    <property type="entry name" value="TPR-like_helical_dom_sf"/>
</dbReference>
<dbReference type="Proteomes" id="UP000249204">
    <property type="component" value="Unassembled WGS sequence"/>
</dbReference>
<keyword evidence="2" id="KW-0808">Transferase</keyword>
<dbReference type="Gene3D" id="1.25.40.10">
    <property type="entry name" value="Tetratricopeptide repeat domain"/>
    <property type="match status" value="1"/>
</dbReference>
<evidence type="ECO:0000313" key="3">
    <source>
        <dbReference type="Proteomes" id="UP000249204"/>
    </source>
</evidence>